<evidence type="ECO:0000256" key="3">
    <source>
        <dbReference type="ARBA" id="ARBA00022475"/>
    </source>
</evidence>
<dbReference type="SUPFAM" id="SSF82689">
    <property type="entry name" value="Mechanosensitive channel protein MscS (YggB), C-terminal domain"/>
    <property type="match status" value="1"/>
</dbReference>
<dbReference type="EMBL" id="JAKKUT010000002">
    <property type="protein sequence ID" value="MDG2991518.1"/>
    <property type="molecule type" value="Genomic_DNA"/>
</dbReference>
<dbReference type="PANTHER" id="PTHR30460">
    <property type="entry name" value="MODERATE CONDUCTANCE MECHANOSENSITIVE CHANNEL YBIO"/>
    <property type="match status" value="1"/>
</dbReference>
<dbReference type="InterPro" id="IPR006685">
    <property type="entry name" value="MscS_channel_2nd"/>
</dbReference>
<evidence type="ECO:0000256" key="5">
    <source>
        <dbReference type="ARBA" id="ARBA00022989"/>
    </source>
</evidence>
<keyword evidence="3" id="KW-1003">Cell membrane</keyword>
<feature type="transmembrane region" description="Helical" evidence="7">
    <location>
        <begin position="273"/>
        <end position="297"/>
    </location>
</feature>
<keyword evidence="5 7" id="KW-1133">Transmembrane helix</keyword>
<evidence type="ECO:0000259" key="8">
    <source>
        <dbReference type="Pfam" id="PF00924"/>
    </source>
</evidence>
<evidence type="ECO:0000256" key="1">
    <source>
        <dbReference type="ARBA" id="ARBA00004651"/>
    </source>
</evidence>
<dbReference type="InterPro" id="IPR023408">
    <property type="entry name" value="MscS_beta-dom_sf"/>
</dbReference>
<keyword evidence="11" id="KW-1185">Reference proteome</keyword>
<comment type="caution">
    <text evidence="10">The sequence shown here is derived from an EMBL/GenBank/DDBJ whole genome shotgun (WGS) entry which is preliminary data.</text>
</comment>
<dbReference type="Gene3D" id="2.30.30.60">
    <property type="match status" value="1"/>
</dbReference>
<name>A0ABT6F0Z0_9SYNE</name>
<dbReference type="Pfam" id="PF00924">
    <property type="entry name" value="MS_channel_2nd"/>
    <property type="match status" value="1"/>
</dbReference>
<reference evidence="10" key="1">
    <citation type="journal article" date="2022" name="Genome Biol. Evol.">
        <title>A New Gene Family Diagnostic for Intracellular Biomineralization of Amorphous Ca Carbonates by Cyanobacteria.</title>
        <authorList>
            <person name="Benzerara K."/>
            <person name="Duprat E."/>
            <person name="Bitard-Feildel T."/>
            <person name="Caumes G."/>
            <person name="Cassier-Chauvat C."/>
            <person name="Chauvat F."/>
            <person name="Dezi M."/>
            <person name="Diop S.I."/>
            <person name="Gaschignard G."/>
            <person name="Gorgen S."/>
            <person name="Gugger M."/>
            <person name="Lopez-Garcia P."/>
            <person name="Millet M."/>
            <person name="Skouri-Panet F."/>
            <person name="Moreira D."/>
            <person name="Callebaut I."/>
        </authorList>
    </citation>
    <scope>NUCLEOTIDE SEQUENCE</scope>
    <source>
        <strain evidence="10">G9</strain>
    </source>
</reference>
<protein>
    <submittedName>
        <fullName evidence="10">Mechanosensitive ion channel family protein</fullName>
    </submittedName>
</protein>
<dbReference type="Pfam" id="PF21082">
    <property type="entry name" value="MS_channel_3rd"/>
    <property type="match status" value="1"/>
</dbReference>
<dbReference type="Gene3D" id="1.10.287.1260">
    <property type="match status" value="1"/>
</dbReference>
<feature type="transmembrane region" description="Helical" evidence="7">
    <location>
        <begin position="383"/>
        <end position="409"/>
    </location>
</feature>
<gene>
    <name evidence="10" type="ORF">L3556_11340</name>
</gene>
<evidence type="ECO:0000256" key="2">
    <source>
        <dbReference type="ARBA" id="ARBA00008017"/>
    </source>
</evidence>
<feature type="domain" description="Mechanosensitive ion channel MscS" evidence="8">
    <location>
        <begin position="414"/>
        <end position="478"/>
    </location>
</feature>
<dbReference type="RefSeq" id="WP_277867381.1">
    <property type="nucleotide sequence ID" value="NZ_JAKKUT010000002.1"/>
</dbReference>
<dbReference type="SUPFAM" id="SSF50182">
    <property type="entry name" value="Sm-like ribonucleoproteins"/>
    <property type="match status" value="1"/>
</dbReference>
<dbReference type="InterPro" id="IPR045276">
    <property type="entry name" value="YbiO_bact"/>
</dbReference>
<comment type="similarity">
    <text evidence="2">Belongs to the MscS (TC 1.A.23) family.</text>
</comment>
<feature type="transmembrane region" description="Helical" evidence="7">
    <location>
        <begin position="191"/>
        <end position="208"/>
    </location>
</feature>
<dbReference type="InterPro" id="IPR010920">
    <property type="entry name" value="LSM_dom_sf"/>
</dbReference>
<evidence type="ECO:0000256" key="7">
    <source>
        <dbReference type="SAM" id="Phobius"/>
    </source>
</evidence>
<dbReference type="InterPro" id="IPR011066">
    <property type="entry name" value="MscS_channel_C_sf"/>
</dbReference>
<keyword evidence="6 7" id="KW-0472">Membrane</keyword>
<dbReference type="Proteomes" id="UP001154265">
    <property type="component" value="Unassembled WGS sequence"/>
</dbReference>
<accession>A0ABT6F0Z0</accession>
<feature type="transmembrane region" description="Helical" evidence="7">
    <location>
        <begin position="317"/>
        <end position="337"/>
    </location>
</feature>
<evidence type="ECO:0000256" key="6">
    <source>
        <dbReference type="ARBA" id="ARBA00023136"/>
    </source>
</evidence>
<evidence type="ECO:0000256" key="4">
    <source>
        <dbReference type="ARBA" id="ARBA00022692"/>
    </source>
</evidence>
<keyword evidence="4 7" id="KW-0812">Transmembrane</keyword>
<sequence>MKSTKFLRFVLILFLSCLLVLSWRSPALSQFSVPNLSQVNVVPPPPNISRAGRLEAVQITFDGEPLFMIASELVRDRSNPGDLMPVEMRAELIEAGLQRVVKLVMERHEGGGIPPFQVVVAQLNHETIILAQSPLFRRTGTILTVTEADASYNGTTIEKLAEEWREILERHLTQALEERTPEAFIEQLRNAFITLAVMAAILMGLIFLDRLVKRLNRTVQERLLHLQEEHLREEVTTTEVQMMADPSQQMNFPAQALAFLDYRRSLFITEQEYKLFSALSYLLFWAKAWLVIASFGFIFAEFPTTRDFAQKSLDLPIVWIIMWFITGVVSKIADFGIDWLGRVTERNDIFNGIDIHRKSLRISTTTQVMRGVKTSVIYLFRGTYIMTTLGVPITSVLALGGLLALALSFGSQSLVKDIINGLLIISEDQYAIGDVVMIDDFGGAVETMNLRITQLRNGEGMLITIPNGTITKVANLTRTWSRVNFEIVVDYESDAEKALEVLRQVVREMYDEPEWNSRIIAPPEVLGIDEMTHGGMLVRIWIQTKPIQQWAVARELRLRVRLALEKHNISIGRPHQVLSMNSFHANNHSDYISGLNETPGTVGSVIQKPRIDGRTS</sequence>
<dbReference type="InterPro" id="IPR049278">
    <property type="entry name" value="MS_channel_C"/>
</dbReference>
<comment type="subcellular location">
    <subcellularLocation>
        <location evidence="1">Cell membrane</location>
        <topology evidence="1">Multi-pass membrane protein</topology>
    </subcellularLocation>
</comment>
<feature type="domain" description="Mechanosensitive ion channel MscS C-terminal" evidence="9">
    <location>
        <begin position="483"/>
        <end position="571"/>
    </location>
</feature>
<dbReference type="Gene3D" id="3.30.70.100">
    <property type="match status" value="1"/>
</dbReference>
<proteinExistence type="inferred from homology"/>
<evidence type="ECO:0000259" key="9">
    <source>
        <dbReference type="Pfam" id="PF21082"/>
    </source>
</evidence>
<evidence type="ECO:0000313" key="11">
    <source>
        <dbReference type="Proteomes" id="UP001154265"/>
    </source>
</evidence>
<reference evidence="10" key="2">
    <citation type="submission" date="2022-01" db="EMBL/GenBank/DDBJ databases">
        <authorList>
            <person name="Zivanovic Y."/>
            <person name="Moreira D."/>
            <person name="Lopez-Garcia P."/>
        </authorList>
    </citation>
    <scope>NUCLEOTIDE SEQUENCE</scope>
    <source>
        <strain evidence="10">G9</strain>
    </source>
</reference>
<organism evidence="10 11">
    <name type="scientific">Candidatus Synechococcus calcipolaris G9</name>
    <dbReference type="NCBI Taxonomy" id="1497997"/>
    <lineage>
        <taxon>Bacteria</taxon>
        <taxon>Bacillati</taxon>
        <taxon>Cyanobacteriota</taxon>
        <taxon>Cyanophyceae</taxon>
        <taxon>Synechococcales</taxon>
        <taxon>Synechococcaceae</taxon>
        <taxon>Synechococcus</taxon>
    </lineage>
</organism>
<dbReference type="PANTHER" id="PTHR30460:SF0">
    <property type="entry name" value="MODERATE CONDUCTANCE MECHANOSENSITIVE CHANNEL YBIO"/>
    <property type="match status" value="1"/>
</dbReference>
<evidence type="ECO:0000313" key="10">
    <source>
        <dbReference type="EMBL" id="MDG2991518.1"/>
    </source>
</evidence>